<keyword evidence="1" id="KW-0378">Hydrolase</keyword>
<protein>
    <submittedName>
        <fullName evidence="1">Putative isochorismatase hydrolase</fullName>
        <ecNumber evidence="1">3.-.-.-</ecNumber>
    </submittedName>
</protein>
<dbReference type="Gene3D" id="3.40.50.850">
    <property type="entry name" value="Isochorismatase-like"/>
    <property type="match status" value="1"/>
</dbReference>
<gene>
    <name evidence="1" type="primary">yecD_2</name>
    <name evidence="1" type="ORF">NCTC8297_02592</name>
</gene>
<sequence>MLKLNAATTALVIIDLQEGILPFAGGPYTANEVVARAARLAEKCRANGSASGPWYASDGLTIMPEALKQPVDAATACARVAGKLVDLA</sequence>
<name>A0A379T9M3_SALER</name>
<dbReference type="EMBL" id="UGXG01000002">
    <property type="protein sequence ID" value="SUG47328.1"/>
    <property type="molecule type" value="Genomic_DNA"/>
</dbReference>
<evidence type="ECO:0000313" key="2">
    <source>
        <dbReference type="Proteomes" id="UP000254741"/>
    </source>
</evidence>
<dbReference type="AlphaFoldDB" id="A0A379T9M3"/>
<reference evidence="1 2" key="1">
    <citation type="submission" date="2018-06" db="EMBL/GenBank/DDBJ databases">
        <authorList>
            <consortium name="Pathogen Informatics"/>
            <person name="Doyle S."/>
        </authorList>
    </citation>
    <scope>NUCLEOTIDE SEQUENCE [LARGE SCALE GENOMIC DNA]</scope>
    <source>
        <strain evidence="1 2">NCTC8297</strain>
    </source>
</reference>
<proteinExistence type="predicted"/>
<dbReference type="SUPFAM" id="SSF52499">
    <property type="entry name" value="Isochorismatase-like hydrolases"/>
    <property type="match status" value="1"/>
</dbReference>
<organism evidence="1 2">
    <name type="scientific">Salmonella enterica subsp. arizonae</name>
    <dbReference type="NCBI Taxonomy" id="59203"/>
    <lineage>
        <taxon>Bacteria</taxon>
        <taxon>Pseudomonadati</taxon>
        <taxon>Pseudomonadota</taxon>
        <taxon>Gammaproteobacteria</taxon>
        <taxon>Enterobacterales</taxon>
        <taxon>Enterobacteriaceae</taxon>
        <taxon>Salmonella</taxon>
    </lineage>
</organism>
<dbReference type="InterPro" id="IPR036380">
    <property type="entry name" value="Isochorismatase-like_sf"/>
</dbReference>
<dbReference type="GO" id="GO:0016787">
    <property type="term" value="F:hydrolase activity"/>
    <property type="evidence" value="ECO:0007669"/>
    <property type="project" value="UniProtKB-KW"/>
</dbReference>
<dbReference type="Proteomes" id="UP000254741">
    <property type="component" value="Unassembled WGS sequence"/>
</dbReference>
<evidence type="ECO:0000313" key="1">
    <source>
        <dbReference type="EMBL" id="SUG47328.1"/>
    </source>
</evidence>
<accession>A0A379T9M3</accession>
<dbReference type="EC" id="3.-.-.-" evidence="1"/>